<dbReference type="Proteomes" id="UP000324897">
    <property type="component" value="Chromosome 2"/>
</dbReference>
<dbReference type="PANTHER" id="PTHR33074:SF124">
    <property type="entry name" value="DUF1618 DOMAIN-CONTAINING PROTEIN"/>
    <property type="match status" value="1"/>
</dbReference>
<dbReference type="Gramene" id="TVU26543">
    <property type="protein sequence ID" value="TVU26543"/>
    <property type="gene ID" value="EJB05_29095"/>
</dbReference>
<feature type="non-terminal residue" evidence="1">
    <location>
        <position position="1"/>
    </location>
</feature>
<gene>
    <name evidence="1" type="ORF">EJB05_29095</name>
</gene>
<keyword evidence="2" id="KW-1185">Reference proteome</keyword>
<protein>
    <recommendedName>
        <fullName evidence="3">DUF1618 domain-containing protein</fullName>
    </recommendedName>
</protein>
<evidence type="ECO:0000313" key="2">
    <source>
        <dbReference type="Proteomes" id="UP000324897"/>
    </source>
</evidence>
<reference evidence="1 2" key="1">
    <citation type="journal article" date="2019" name="Sci. Rep.">
        <title>A high-quality genome of Eragrostis curvula grass provides insights into Poaceae evolution and supports new strategies to enhance forage quality.</title>
        <authorList>
            <person name="Carballo J."/>
            <person name="Santos B.A.C.M."/>
            <person name="Zappacosta D."/>
            <person name="Garbus I."/>
            <person name="Selva J.P."/>
            <person name="Gallo C.A."/>
            <person name="Diaz A."/>
            <person name="Albertini E."/>
            <person name="Caccamo M."/>
            <person name="Echenique V."/>
        </authorList>
    </citation>
    <scope>NUCLEOTIDE SEQUENCE [LARGE SCALE GENOMIC DNA]</scope>
    <source>
        <strain evidence="2">cv. Victoria</strain>
        <tissue evidence="1">Leaf</tissue>
    </source>
</reference>
<dbReference type="EMBL" id="RWGY01000013">
    <property type="protein sequence ID" value="TVU26543.1"/>
    <property type="molecule type" value="Genomic_DNA"/>
</dbReference>
<sequence>MFSPSCIGDIEVSYSTAGDTNTLAAARTSAGHRIAISLDLAPPPAESNVRVYFPDGGVSETVIATVIAAHGGSVLVEVSLIDVHAYRSQTDDYFVYDAGDAAADPPRPPSLSLLPPCYYGTEEPKPERRVLDGTCTGLVHRGGENGDELVVAELKAVVGSRETPATAEIVLLRSGEWRAVRPAFSGAELTRWGGAHGDGMLCFFNLHVFDERSPPKLRYVPLPAGGVATSPPNGGTGTSRNVCATAGGRKVKFINIFPRCC</sequence>
<accession>A0A5J9US10</accession>
<evidence type="ECO:0000313" key="1">
    <source>
        <dbReference type="EMBL" id="TVU26543.1"/>
    </source>
</evidence>
<evidence type="ECO:0008006" key="3">
    <source>
        <dbReference type="Google" id="ProtNLM"/>
    </source>
</evidence>
<dbReference type="AlphaFoldDB" id="A0A5J9US10"/>
<name>A0A5J9US10_9POAL</name>
<comment type="caution">
    <text evidence="1">The sequence shown here is derived from an EMBL/GenBank/DDBJ whole genome shotgun (WGS) entry which is preliminary data.</text>
</comment>
<organism evidence="1 2">
    <name type="scientific">Eragrostis curvula</name>
    <name type="common">weeping love grass</name>
    <dbReference type="NCBI Taxonomy" id="38414"/>
    <lineage>
        <taxon>Eukaryota</taxon>
        <taxon>Viridiplantae</taxon>
        <taxon>Streptophyta</taxon>
        <taxon>Embryophyta</taxon>
        <taxon>Tracheophyta</taxon>
        <taxon>Spermatophyta</taxon>
        <taxon>Magnoliopsida</taxon>
        <taxon>Liliopsida</taxon>
        <taxon>Poales</taxon>
        <taxon>Poaceae</taxon>
        <taxon>PACMAD clade</taxon>
        <taxon>Chloridoideae</taxon>
        <taxon>Eragrostideae</taxon>
        <taxon>Eragrostidinae</taxon>
        <taxon>Eragrostis</taxon>
    </lineage>
</organism>
<proteinExistence type="predicted"/>
<dbReference type="PANTHER" id="PTHR33074">
    <property type="entry name" value="EXPRESSED PROTEIN-RELATED"/>
    <property type="match status" value="1"/>
</dbReference>